<evidence type="ECO:0000256" key="2">
    <source>
        <dbReference type="ARBA" id="ARBA00022679"/>
    </source>
</evidence>
<keyword evidence="6" id="KW-0460">Magnesium</keyword>
<dbReference type="GO" id="GO:0046872">
    <property type="term" value="F:metal ion binding"/>
    <property type="evidence" value="ECO:0007669"/>
    <property type="project" value="UniProtKB-KW"/>
</dbReference>
<name>A0A5P8P3Y5_9BACT</name>
<dbReference type="EMBL" id="CP043617">
    <property type="protein sequence ID" value="QFR50385.1"/>
    <property type="molecule type" value="Genomic_DNA"/>
</dbReference>
<dbReference type="GO" id="GO:0008033">
    <property type="term" value="P:tRNA processing"/>
    <property type="evidence" value="ECO:0007669"/>
    <property type="project" value="UniProtKB-KW"/>
</dbReference>
<evidence type="ECO:0000256" key="6">
    <source>
        <dbReference type="ARBA" id="ARBA00022842"/>
    </source>
</evidence>
<dbReference type="SUPFAM" id="SSF81301">
    <property type="entry name" value="Nucleotidyltransferase"/>
    <property type="match status" value="1"/>
</dbReference>
<dbReference type="SUPFAM" id="SSF81891">
    <property type="entry name" value="Poly A polymerase C-terminal region-like"/>
    <property type="match status" value="1"/>
</dbReference>
<evidence type="ECO:0000256" key="5">
    <source>
        <dbReference type="ARBA" id="ARBA00022723"/>
    </source>
</evidence>
<protein>
    <submittedName>
        <fullName evidence="9">CCA tRNA nucleotidyltransferase</fullName>
    </submittedName>
</protein>
<dbReference type="KEGG" id="sulg:FJR48_11865"/>
<gene>
    <name evidence="9" type="ORF">FJR48_11865</name>
</gene>
<evidence type="ECO:0000313" key="9">
    <source>
        <dbReference type="EMBL" id="QFR50385.1"/>
    </source>
</evidence>
<reference evidence="9 10" key="1">
    <citation type="submission" date="2019-09" db="EMBL/GenBank/DDBJ databases">
        <title>Sulfurimonas gotlandica sp. nov., a chemoautotrophic and psychrotolerant epsilonproteobacterium isolated from a pelagic redoxcline, and an emended description of the genus Sulfurimonas.</title>
        <authorList>
            <person name="Wang S."/>
            <person name="Jiang L."/>
            <person name="Shao S."/>
        </authorList>
    </citation>
    <scope>NUCLEOTIDE SEQUENCE [LARGE SCALE GENOMIC DNA]</scope>
    <source>
        <strain evidence="9 10">GYSZ_1</strain>
    </source>
</reference>
<dbReference type="RefSeq" id="WP_152308333.1">
    <property type="nucleotide sequence ID" value="NZ_CP043617.1"/>
</dbReference>
<dbReference type="Gene3D" id="1.10.3090.10">
    <property type="entry name" value="cca-adding enzyme, domain 2"/>
    <property type="match status" value="1"/>
</dbReference>
<evidence type="ECO:0000259" key="8">
    <source>
        <dbReference type="Pfam" id="PF01743"/>
    </source>
</evidence>
<dbReference type="Gene3D" id="3.30.460.10">
    <property type="entry name" value="Beta Polymerase, domain 2"/>
    <property type="match status" value="1"/>
</dbReference>
<accession>A0A5P8P3Y5</accession>
<keyword evidence="10" id="KW-1185">Reference proteome</keyword>
<dbReference type="OrthoDB" id="9805698at2"/>
<evidence type="ECO:0000256" key="3">
    <source>
        <dbReference type="ARBA" id="ARBA00022694"/>
    </source>
</evidence>
<comment type="cofactor">
    <cofactor evidence="1">
        <name>Mg(2+)</name>
        <dbReference type="ChEBI" id="CHEBI:18420"/>
    </cofactor>
</comment>
<evidence type="ECO:0000256" key="7">
    <source>
        <dbReference type="RuleBase" id="RU003953"/>
    </source>
</evidence>
<keyword evidence="3" id="KW-0819">tRNA processing</keyword>
<dbReference type="InterPro" id="IPR050264">
    <property type="entry name" value="Bact_CCA-adding_enz_type3_sf"/>
</dbReference>
<keyword evidence="5" id="KW-0479">Metal-binding</keyword>
<dbReference type="GO" id="GO:0016779">
    <property type="term" value="F:nucleotidyltransferase activity"/>
    <property type="evidence" value="ECO:0007669"/>
    <property type="project" value="UniProtKB-KW"/>
</dbReference>
<dbReference type="Proteomes" id="UP000326944">
    <property type="component" value="Chromosome"/>
</dbReference>
<keyword evidence="7" id="KW-0694">RNA-binding</keyword>
<dbReference type="Pfam" id="PF01743">
    <property type="entry name" value="PolyA_pol"/>
    <property type="match status" value="1"/>
</dbReference>
<sequence>MKNNIIIDYPNILNKIFDKLYKYDIKPIIVGGYIRDYIFNSASNKKQVLTKDIDIELYNATSIENIQQILIEFGNSNIIGKNFGVIKLKIDDLDIDFSMPRTENKISSGHTGFSVQTYSNLNFKTASLRRDFTINSIGYDIFSKKLLDPYNGLEDISNKILKIVNEKTFIEDPLRVLRAMQFCARFNLTADKQLIDICSKMCQKNLLNELPRERIFEEFKKLFLKAKRPSIGLNFLKEVDAFIYFNELNISKKDWNDTLKYIDNLDKTNLDNNTNIIIMLALLCYKMQRINRESFINKLTNKKNILNILETFYHVDIFLENPRKNLLKYNVLKDINLNMLLPYLRAKNISELTINKIKKIKPIIQGHNLLDIGMKESKEFGSILQLIYEVQIKKLFI</sequence>
<keyword evidence="4" id="KW-0548">Nucleotidyltransferase</keyword>
<keyword evidence="2 7" id="KW-0808">Transferase</keyword>
<evidence type="ECO:0000256" key="1">
    <source>
        <dbReference type="ARBA" id="ARBA00001946"/>
    </source>
</evidence>
<dbReference type="AlphaFoldDB" id="A0A5P8P3Y5"/>
<dbReference type="InterPro" id="IPR002646">
    <property type="entry name" value="PolA_pol_head_dom"/>
</dbReference>
<dbReference type="GO" id="GO:0000049">
    <property type="term" value="F:tRNA binding"/>
    <property type="evidence" value="ECO:0007669"/>
    <property type="project" value="TreeGrafter"/>
</dbReference>
<dbReference type="PANTHER" id="PTHR46173:SF1">
    <property type="entry name" value="CCA TRNA NUCLEOTIDYLTRANSFERASE 1, MITOCHONDRIAL"/>
    <property type="match status" value="1"/>
</dbReference>
<evidence type="ECO:0000313" key="10">
    <source>
        <dbReference type="Proteomes" id="UP000326944"/>
    </source>
</evidence>
<comment type="similarity">
    <text evidence="7">Belongs to the tRNA nucleotidyltransferase/poly(A) polymerase family.</text>
</comment>
<organism evidence="9 10">
    <name type="scientific">Sulfurimonas lithotrophica</name>
    <dbReference type="NCBI Taxonomy" id="2590022"/>
    <lineage>
        <taxon>Bacteria</taxon>
        <taxon>Pseudomonadati</taxon>
        <taxon>Campylobacterota</taxon>
        <taxon>Epsilonproteobacteria</taxon>
        <taxon>Campylobacterales</taxon>
        <taxon>Sulfurimonadaceae</taxon>
        <taxon>Sulfurimonas</taxon>
    </lineage>
</organism>
<proteinExistence type="inferred from homology"/>
<dbReference type="PANTHER" id="PTHR46173">
    <property type="entry name" value="CCA TRNA NUCLEOTIDYLTRANSFERASE 1, MITOCHONDRIAL"/>
    <property type="match status" value="1"/>
</dbReference>
<dbReference type="InterPro" id="IPR043519">
    <property type="entry name" value="NT_sf"/>
</dbReference>
<feature type="domain" description="Poly A polymerase head" evidence="8">
    <location>
        <begin position="29"/>
        <end position="161"/>
    </location>
</feature>
<evidence type="ECO:0000256" key="4">
    <source>
        <dbReference type="ARBA" id="ARBA00022695"/>
    </source>
</evidence>